<evidence type="ECO:0000313" key="1">
    <source>
        <dbReference type="EMBL" id="CEM16078.1"/>
    </source>
</evidence>
<sequence>MFGCHTNRHRHGGAEVPCCEGRFRGAPVRELAAQSGGALPTLEGSTLPVLADGIDDITVGTYINQLDARLIERIATDEELARAGIATPTDILTSVLKYHVVRGAFGVRELAAQSGGALSTLEGSTLPVLADGIDNITVGTSLQSEAFEQIVGRKADLMGRDIPNLKTEIIQKERDRIQGPFYLIQDSPAAPQVRKSVRSLVGQGVLQGYDSADRPQNGQDDQAVLPVRPAGCSQQPPHGPSHRPVLLHPFGKTQLKYSLSVGTTTTTNSNNRPIAILPPPKTKRAAIPPPPSPFGGKNSVGVGVSVQTNVSRVVRGGSRGPIRVIRIQRSVPSMMPR</sequence>
<gene>
    <name evidence="1" type="ORF">Vbra_678</name>
</gene>
<dbReference type="AlphaFoldDB" id="A0A0G4FP84"/>
<dbReference type="InParanoid" id="A0A0G4FP84"/>
<name>A0A0G4FP84_VITBC</name>
<dbReference type="Proteomes" id="UP000041254">
    <property type="component" value="Unassembled WGS sequence"/>
</dbReference>
<organism evidence="1 2">
    <name type="scientific">Vitrella brassicaformis (strain CCMP3155)</name>
    <dbReference type="NCBI Taxonomy" id="1169540"/>
    <lineage>
        <taxon>Eukaryota</taxon>
        <taxon>Sar</taxon>
        <taxon>Alveolata</taxon>
        <taxon>Colpodellida</taxon>
        <taxon>Vitrellaceae</taxon>
        <taxon>Vitrella</taxon>
    </lineage>
</organism>
<keyword evidence="2" id="KW-1185">Reference proteome</keyword>
<dbReference type="EMBL" id="CDMY01000477">
    <property type="protein sequence ID" value="CEM16078.1"/>
    <property type="molecule type" value="Genomic_DNA"/>
</dbReference>
<proteinExistence type="predicted"/>
<protein>
    <submittedName>
        <fullName evidence="1">Uncharacterized protein</fullName>
    </submittedName>
</protein>
<accession>A0A0G4FP84</accession>
<reference evidence="1 2" key="1">
    <citation type="submission" date="2014-11" db="EMBL/GenBank/DDBJ databases">
        <authorList>
            <person name="Zhu J."/>
            <person name="Qi W."/>
            <person name="Song R."/>
        </authorList>
    </citation>
    <scope>NUCLEOTIDE SEQUENCE [LARGE SCALE GENOMIC DNA]</scope>
</reference>
<evidence type="ECO:0000313" key="2">
    <source>
        <dbReference type="Proteomes" id="UP000041254"/>
    </source>
</evidence>
<dbReference type="VEuPathDB" id="CryptoDB:Vbra_678"/>